<dbReference type="Proteomes" id="UP001157502">
    <property type="component" value="Chromosome 9"/>
</dbReference>
<keyword evidence="2" id="KW-1185">Reference proteome</keyword>
<comment type="caution">
    <text evidence="1">The sequence shown here is derived from an EMBL/GenBank/DDBJ whole genome shotgun (WGS) entry which is preliminary data.</text>
</comment>
<organism evidence="1 2">
    <name type="scientific">Dallia pectoralis</name>
    <name type="common">Alaska blackfish</name>
    <dbReference type="NCBI Taxonomy" id="75939"/>
    <lineage>
        <taxon>Eukaryota</taxon>
        <taxon>Metazoa</taxon>
        <taxon>Chordata</taxon>
        <taxon>Craniata</taxon>
        <taxon>Vertebrata</taxon>
        <taxon>Euteleostomi</taxon>
        <taxon>Actinopterygii</taxon>
        <taxon>Neopterygii</taxon>
        <taxon>Teleostei</taxon>
        <taxon>Protacanthopterygii</taxon>
        <taxon>Esociformes</taxon>
        <taxon>Umbridae</taxon>
        <taxon>Dallia</taxon>
    </lineage>
</organism>
<name>A0ACC2GUC2_DALPE</name>
<accession>A0ACC2GUC2</accession>
<reference evidence="1" key="1">
    <citation type="submission" date="2021-05" db="EMBL/GenBank/DDBJ databases">
        <authorList>
            <person name="Pan Q."/>
            <person name="Jouanno E."/>
            <person name="Zahm M."/>
            <person name="Klopp C."/>
            <person name="Cabau C."/>
            <person name="Louis A."/>
            <person name="Berthelot C."/>
            <person name="Parey E."/>
            <person name="Roest Crollius H."/>
            <person name="Montfort J."/>
            <person name="Robinson-Rechavi M."/>
            <person name="Bouchez O."/>
            <person name="Lampietro C."/>
            <person name="Lopez Roques C."/>
            <person name="Donnadieu C."/>
            <person name="Postlethwait J."/>
            <person name="Bobe J."/>
            <person name="Dillon D."/>
            <person name="Chandos A."/>
            <person name="von Hippel F."/>
            <person name="Guiguen Y."/>
        </authorList>
    </citation>
    <scope>NUCLEOTIDE SEQUENCE</scope>
    <source>
        <strain evidence="1">YG-Jan2019</strain>
    </source>
</reference>
<evidence type="ECO:0000313" key="1">
    <source>
        <dbReference type="EMBL" id="KAJ8007394.1"/>
    </source>
</evidence>
<sequence>MRGRCVAGSALFLSGVVERGQVSGAGRSTKEMEEDPVFNIERGNTGERGPWQMEDRRGRRGRGTPPIMTVTGPSRLKVAAKRLRDSEGTPEMLTAPGPATTQSTTCTVTVLCQRRPGWPTDPICPAHTRSYVFFVDVRQSGQHHNPSVSSVSSTLQPSRSQGLIYTPNGGPFPQKYTSLRHSSTVVPYLWN</sequence>
<evidence type="ECO:0000313" key="2">
    <source>
        <dbReference type="Proteomes" id="UP001157502"/>
    </source>
</evidence>
<gene>
    <name evidence="1" type="ORF">DPEC_G00117050</name>
</gene>
<protein>
    <submittedName>
        <fullName evidence="1">Uncharacterized protein</fullName>
    </submittedName>
</protein>
<dbReference type="EMBL" id="CM055736">
    <property type="protein sequence ID" value="KAJ8007394.1"/>
    <property type="molecule type" value="Genomic_DNA"/>
</dbReference>
<proteinExistence type="predicted"/>